<evidence type="ECO:0000256" key="1">
    <source>
        <dbReference type="SAM" id="Phobius"/>
    </source>
</evidence>
<name>A0ABV2T8R9_9BACT</name>
<evidence type="ECO:0000313" key="3">
    <source>
        <dbReference type="Proteomes" id="UP001549749"/>
    </source>
</evidence>
<accession>A0ABV2T8R9</accession>
<keyword evidence="1" id="KW-0812">Transmembrane</keyword>
<dbReference type="Proteomes" id="UP001549749">
    <property type="component" value="Unassembled WGS sequence"/>
</dbReference>
<organism evidence="2 3">
    <name type="scientific">Chitinophaga defluvii</name>
    <dbReference type="NCBI Taxonomy" id="3163343"/>
    <lineage>
        <taxon>Bacteria</taxon>
        <taxon>Pseudomonadati</taxon>
        <taxon>Bacteroidota</taxon>
        <taxon>Chitinophagia</taxon>
        <taxon>Chitinophagales</taxon>
        <taxon>Chitinophagaceae</taxon>
        <taxon>Chitinophaga</taxon>
    </lineage>
</organism>
<comment type="caution">
    <text evidence="2">The sequence shown here is derived from an EMBL/GenBank/DDBJ whole genome shotgun (WGS) entry which is preliminary data.</text>
</comment>
<reference evidence="2 3" key="1">
    <citation type="submission" date="2024-06" db="EMBL/GenBank/DDBJ databases">
        <title>Chitinophaga defluvii sp. nov., isolated from municipal sewage.</title>
        <authorList>
            <person name="Zhang L."/>
        </authorList>
    </citation>
    <scope>NUCLEOTIDE SEQUENCE [LARGE SCALE GENOMIC DNA]</scope>
    <source>
        <strain evidence="2 3">H8</strain>
    </source>
</reference>
<protein>
    <recommendedName>
        <fullName evidence="4">Anti-sigma factor</fullName>
    </recommendedName>
</protein>
<dbReference type="RefSeq" id="WP_354661603.1">
    <property type="nucleotide sequence ID" value="NZ_JBEXAC010000002.1"/>
</dbReference>
<dbReference type="InterPro" id="IPR041916">
    <property type="entry name" value="Anti_sigma_zinc_sf"/>
</dbReference>
<keyword evidence="3" id="KW-1185">Reference proteome</keyword>
<evidence type="ECO:0000313" key="2">
    <source>
        <dbReference type="EMBL" id="MET6999037.1"/>
    </source>
</evidence>
<evidence type="ECO:0008006" key="4">
    <source>
        <dbReference type="Google" id="ProtNLM"/>
    </source>
</evidence>
<dbReference type="Gene3D" id="1.10.10.1320">
    <property type="entry name" value="Anti-sigma factor, zinc-finger domain"/>
    <property type="match status" value="1"/>
</dbReference>
<feature type="transmembrane region" description="Helical" evidence="1">
    <location>
        <begin position="107"/>
        <end position="128"/>
    </location>
</feature>
<dbReference type="EMBL" id="JBEXAC010000002">
    <property type="protein sequence ID" value="MET6999037.1"/>
    <property type="molecule type" value="Genomic_DNA"/>
</dbReference>
<gene>
    <name evidence="2" type="ORF">ABR189_16745</name>
</gene>
<sequence>MELNSYIESGAIEAYALGLASEEEVAELEHMRKLYPELNQEVKLIQSKLEKIAMEEAVTPPGAVRQRILQRIDWENENKSTEKTNYTYINIQPKEGDHITVHKWWKFFFIVVFLLSKIFLFFAIFFYLKYRQMQEQQELKQQQHIVQPVKAP</sequence>
<proteinExistence type="predicted"/>
<keyword evidence="1" id="KW-0472">Membrane</keyword>
<keyword evidence="1" id="KW-1133">Transmembrane helix</keyword>